<evidence type="ECO:0000313" key="9">
    <source>
        <dbReference type="EMBL" id="CAK7903297.1"/>
    </source>
</evidence>
<dbReference type="InterPro" id="IPR036128">
    <property type="entry name" value="Plus3-like_sf"/>
</dbReference>
<keyword evidence="2" id="KW-0805">Transcription regulation</keyword>
<feature type="region of interest" description="Disordered" evidence="6">
    <location>
        <begin position="114"/>
        <end position="222"/>
    </location>
</feature>
<dbReference type="EMBL" id="OZ004255">
    <property type="protein sequence ID" value="CAK7900405.1"/>
    <property type="molecule type" value="Genomic_DNA"/>
</dbReference>
<evidence type="ECO:0000256" key="6">
    <source>
        <dbReference type="SAM" id="MobiDB-lite"/>
    </source>
</evidence>
<evidence type="ECO:0000256" key="2">
    <source>
        <dbReference type="ARBA" id="ARBA00023015"/>
    </source>
</evidence>
<dbReference type="Proteomes" id="UP001497600">
    <property type="component" value="Chromosome C"/>
</dbReference>
<comment type="subcellular location">
    <subcellularLocation>
        <location evidence="1">Nucleus</location>
    </subcellularLocation>
</comment>
<feature type="compositionally biased region" description="Acidic residues" evidence="6">
    <location>
        <begin position="170"/>
        <end position="201"/>
    </location>
</feature>
<evidence type="ECO:0000256" key="5">
    <source>
        <dbReference type="SAM" id="Coils"/>
    </source>
</evidence>
<feature type="region of interest" description="Disordered" evidence="6">
    <location>
        <begin position="1"/>
        <end position="78"/>
    </location>
</feature>
<dbReference type="PROSITE" id="PS51360">
    <property type="entry name" value="PLUS3"/>
    <property type="match status" value="1"/>
</dbReference>
<evidence type="ECO:0000256" key="3">
    <source>
        <dbReference type="ARBA" id="ARBA00023163"/>
    </source>
</evidence>
<evidence type="ECO:0000259" key="7">
    <source>
        <dbReference type="PROSITE" id="PS51360"/>
    </source>
</evidence>
<gene>
    <name evidence="9" type="primary">RTF1</name>
    <name evidence="8" type="ORF">CAAN4_C07206</name>
    <name evidence="9" type="ORF">CAAN4_D03906</name>
</gene>
<evidence type="ECO:0000256" key="4">
    <source>
        <dbReference type="ARBA" id="ARBA00023242"/>
    </source>
</evidence>
<evidence type="ECO:0000256" key="1">
    <source>
        <dbReference type="ARBA" id="ARBA00004123"/>
    </source>
</evidence>
<proteinExistence type="predicted"/>
<dbReference type="PANTHER" id="PTHR13115">
    <property type="entry name" value="RNA POLYMERASE-ASSOCIATED PROTEIN RTF1 HOMOLOG"/>
    <property type="match status" value="1"/>
</dbReference>
<reference evidence="9 10" key="1">
    <citation type="submission" date="2024-01" db="EMBL/GenBank/DDBJ databases">
        <authorList>
            <consortium name="Genoscope - CEA"/>
            <person name="William W."/>
        </authorList>
    </citation>
    <scope>NUCLEOTIDE SEQUENCE [LARGE SCALE GENOMIC DNA]</scope>
    <source>
        <strain evidence="9 10">29B2s-10</strain>
    </source>
</reference>
<feature type="coiled-coil region" evidence="5">
    <location>
        <begin position="404"/>
        <end position="431"/>
    </location>
</feature>
<keyword evidence="4" id="KW-0539">Nucleus</keyword>
<dbReference type="Gene3D" id="3.90.70.200">
    <property type="entry name" value="Plus-3 domain"/>
    <property type="match status" value="1"/>
</dbReference>
<keyword evidence="10" id="KW-1185">Reference proteome</keyword>
<dbReference type="SUPFAM" id="SSF159042">
    <property type="entry name" value="Plus3-like"/>
    <property type="match status" value="1"/>
</dbReference>
<evidence type="ECO:0000313" key="10">
    <source>
        <dbReference type="Proteomes" id="UP001497600"/>
    </source>
</evidence>
<dbReference type="PANTHER" id="PTHR13115:SF8">
    <property type="entry name" value="RNA POLYMERASE-ASSOCIATED PROTEIN RTF1 HOMOLOG"/>
    <property type="match status" value="1"/>
</dbReference>
<keyword evidence="3" id="KW-0804">Transcription</keyword>
<keyword evidence="5" id="KW-0175">Coiled coil</keyword>
<feature type="coiled-coil region" evidence="5">
    <location>
        <begin position="495"/>
        <end position="522"/>
    </location>
</feature>
<dbReference type="Pfam" id="PF03126">
    <property type="entry name" value="Plus-3"/>
    <property type="match status" value="1"/>
</dbReference>
<dbReference type="Proteomes" id="UP001497600">
    <property type="component" value="Chromosome D"/>
</dbReference>
<name>A0ABP0EAY8_9ASCO</name>
<protein>
    <submittedName>
        <fullName evidence="9">RNA polymerase-associated protein Rtf1p</fullName>
    </submittedName>
</protein>
<evidence type="ECO:0000313" key="8">
    <source>
        <dbReference type="EMBL" id="CAK7900405.1"/>
    </source>
</evidence>
<feature type="domain" description="Plus3" evidence="7">
    <location>
        <begin position="223"/>
        <end position="358"/>
    </location>
</feature>
<feature type="compositionally biased region" description="Basic and acidic residues" evidence="6">
    <location>
        <begin position="136"/>
        <end position="169"/>
    </location>
</feature>
<dbReference type="InterPro" id="IPR004343">
    <property type="entry name" value="Plus-3_dom"/>
</dbReference>
<feature type="compositionally biased region" description="Low complexity" evidence="6">
    <location>
        <begin position="123"/>
        <end position="134"/>
    </location>
</feature>
<sequence length="549" mass="64092">MSDLDDDLLALAGDGVSDSEFEPQEPRKRSVSPVSTSKRRRTDLNDDEDEDDDEDDEVEETLINPYPLEGKYRDEDDRENLLGMDEIQREQTLFERSQEMESYNEKKYLQQRLKSQNALADGSAAKSTRSSARSKLVKDNAKSSKLDKLSELRKQREQKSNRERRQKDFDEYEDDEDDEDEEDDLEEGEDEERSEDDEYGYDEDRVVWGSGSSKSRVRRSTERADLKNINKIKVGRTLLQRFCFYNDFSDTIVDCFARINIGMDKRTHRPMYRMVQIVDVKNIPQKSYKFPTTKCDIYLTVAQNKTQKKDFPMNIFSDSPITQDEFERFQNELSKTGEELPYLDDVKDKYQGLHRLANREISDQDVNEMIKRKQELNSNGNNLEGFDAVFKKSKVKDQLKVALQENDIHRVSRLEKELEELEQIVADTTKNLSNSSSMTMFKVNERNRKLNQTNIRIAELKSSQLKKITDAKNDGGDAFSRLKTNTRIFYQDLVNEENEKAIVDARLNYEKELEEKNKKEAQIAASSYRCLGAMDEFIKKVDLDIDIQI</sequence>
<dbReference type="SMART" id="SM00719">
    <property type="entry name" value="Plus3"/>
    <property type="match status" value="1"/>
</dbReference>
<accession>A0ABP0EAY8</accession>
<organism evidence="9 10">
    <name type="scientific">[Candida] anglica</name>
    <dbReference type="NCBI Taxonomy" id="148631"/>
    <lineage>
        <taxon>Eukaryota</taxon>
        <taxon>Fungi</taxon>
        <taxon>Dikarya</taxon>
        <taxon>Ascomycota</taxon>
        <taxon>Saccharomycotina</taxon>
        <taxon>Pichiomycetes</taxon>
        <taxon>Debaryomycetaceae</taxon>
        <taxon>Kurtzmaniella</taxon>
    </lineage>
</organism>
<dbReference type="EMBL" id="OZ004256">
    <property type="protein sequence ID" value="CAK7903297.1"/>
    <property type="molecule type" value="Genomic_DNA"/>
</dbReference>
<feature type="compositionally biased region" description="Acidic residues" evidence="6">
    <location>
        <begin position="45"/>
        <end position="60"/>
    </location>
</feature>